<dbReference type="RefSeq" id="WP_098469661.1">
    <property type="nucleotide sequence ID" value="NZ_PDJD01000001.1"/>
</dbReference>
<dbReference type="EMBL" id="PDJD01000001">
    <property type="protein sequence ID" value="PFG20728.1"/>
    <property type="molecule type" value="Genomic_DNA"/>
</dbReference>
<accession>A0A2A9D1Y6</accession>
<protein>
    <submittedName>
        <fullName evidence="1">Uncharacterized protein</fullName>
    </submittedName>
</protein>
<proteinExistence type="predicted"/>
<organism evidence="1 2">
    <name type="scientific">Serinibacter salmoneus</name>
    <dbReference type="NCBI Taxonomy" id="556530"/>
    <lineage>
        <taxon>Bacteria</taxon>
        <taxon>Bacillati</taxon>
        <taxon>Actinomycetota</taxon>
        <taxon>Actinomycetes</taxon>
        <taxon>Micrococcales</taxon>
        <taxon>Beutenbergiaceae</taxon>
        <taxon>Serinibacter</taxon>
    </lineage>
</organism>
<dbReference type="Proteomes" id="UP000224915">
    <property type="component" value="Unassembled WGS sequence"/>
</dbReference>
<dbReference type="AlphaFoldDB" id="A0A2A9D1Y6"/>
<keyword evidence="2" id="KW-1185">Reference proteome</keyword>
<comment type="caution">
    <text evidence="1">The sequence shown here is derived from an EMBL/GenBank/DDBJ whole genome shotgun (WGS) entry which is preliminary data.</text>
</comment>
<reference evidence="1 2" key="1">
    <citation type="submission" date="2017-10" db="EMBL/GenBank/DDBJ databases">
        <title>Sequencing the genomes of 1000 actinobacteria strains.</title>
        <authorList>
            <person name="Klenk H.-P."/>
        </authorList>
    </citation>
    <scope>NUCLEOTIDE SEQUENCE [LARGE SCALE GENOMIC DNA]</scope>
    <source>
        <strain evidence="1 2">DSM 21801</strain>
    </source>
</reference>
<sequence length="105" mass="12374">MKPADVHKLRELTLRLDLAYIHHHERTKDQGEVDYKSAEASVRLEFGNLEYRKRHPAKNKQGPVIEQVVIYSSIFAAERVRYFDSLDDALETLQRWLDHERSARA</sequence>
<name>A0A2A9D1Y6_9MICO</name>
<evidence type="ECO:0000313" key="1">
    <source>
        <dbReference type="EMBL" id="PFG20728.1"/>
    </source>
</evidence>
<gene>
    <name evidence="1" type="ORF">ATL40_2338</name>
</gene>
<evidence type="ECO:0000313" key="2">
    <source>
        <dbReference type="Proteomes" id="UP000224915"/>
    </source>
</evidence>